<dbReference type="GO" id="GO:0006974">
    <property type="term" value="P:DNA damage response"/>
    <property type="evidence" value="ECO:0007669"/>
    <property type="project" value="TreeGrafter"/>
</dbReference>
<keyword evidence="3" id="KW-1185">Reference proteome</keyword>
<proteinExistence type="predicted"/>
<feature type="domain" description="Kin17 KOW" evidence="1">
    <location>
        <begin position="104"/>
        <end position="142"/>
    </location>
</feature>
<name>A0A5J5ATD1_9ASTE</name>
<dbReference type="Gene3D" id="2.30.30.30">
    <property type="match status" value="1"/>
</dbReference>
<dbReference type="GO" id="GO:0005634">
    <property type="term" value="C:nucleus"/>
    <property type="evidence" value="ECO:0007669"/>
    <property type="project" value="TreeGrafter"/>
</dbReference>
<evidence type="ECO:0000259" key="1">
    <source>
        <dbReference type="Pfam" id="PF25092"/>
    </source>
</evidence>
<protein>
    <recommendedName>
        <fullName evidence="1">Kin17 KOW domain-containing protein</fullName>
    </recommendedName>
</protein>
<dbReference type="InterPro" id="IPR037321">
    <property type="entry name" value="KIN17-like"/>
</dbReference>
<dbReference type="Pfam" id="PF25092">
    <property type="entry name" value="SH3_KIN17_C"/>
    <property type="match status" value="1"/>
</dbReference>
<dbReference type="InterPro" id="IPR041995">
    <property type="entry name" value="KOW_KIN17"/>
</dbReference>
<dbReference type="GO" id="GO:0003690">
    <property type="term" value="F:double-stranded DNA binding"/>
    <property type="evidence" value="ECO:0007669"/>
    <property type="project" value="TreeGrafter"/>
</dbReference>
<dbReference type="Gene3D" id="2.30.30.140">
    <property type="match status" value="1"/>
</dbReference>
<dbReference type="OrthoDB" id="10266249at2759"/>
<dbReference type="InterPro" id="IPR014722">
    <property type="entry name" value="Rib_uL2_dom2"/>
</dbReference>
<dbReference type="PANTHER" id="PTHR12805">
    <property type="entry name" value="KIN17 KIN, ANTIGENIC DETERMINANT OF RECA PROTEIN HOMOLOG"/>
    <property type="match status" value="1"/>
</dbReference>
<gene>
    <name evidence="2" type="ORF">F0562_031594</name>
</gene>
<dbReference type="EMBL" id="CM018041">
    <property type="protein sequence ID" value="KAA8534213.1"/>
    <property type="molecule type" value="Genomic_DNA"/>
</dbReference>
<sequence length="180" mass="20160">MPVENGEAQASQSVPMPLLKLEDVEKVTFALGSLLKPNGKEKSESSKLVFEDMENNNKSEKVKDSGKSVKSGLVVIDEYVGEIEMFESKHVLRIDQEELETVIPQIGGLVRIVNGAYRGSNERLLIVNTDNFCAKVKIEKGLYVASYMHHLLDLRWFTGHVKAFSGIFPLYVVLDEFSLI</sequence>
<reference evidence="2 3" key="1">
    <citation type="submission" date="2019-09" db="EMBL/GenBank/DDBJ databases">
        <title>A chromosome-level genome assembly of the Chinese tupelo Nyssa sinensis.</title>
        <authorList>
            <person name="Yang X."/>
            <person name="Kang M."/>
            <person name="Yang Y."/>
            <person name="Xiong H."/>
            <person name="Wang M."/>
            <person name="Zhang Z."/>
            <person name="Wang Z."/>
            <person name="Wu H."/>
            <person name="Ma T."/>
            <person name="Liu J."/>
            <person name="Xi Z."/>
        </authorList>
    </citation>
    <scope>NUCLEOTIDE SEQUENCE [LARGE SCALE GENOMIC DNA]</scope>
    <source>
        <strain evidence="2">J267</strain>
        <tissue evidence="2">Leaf</tissue>
    </source>
</reference>
<organism evidence="2 3">
    <name type="scientific">Nyssa sinensis</name>
    <dbReference type="NCBI Taxonomy" id="561372"/>
    <lineage>
        <taxon>Eukaryota</taxon>
        <taxon>Viridiplantae</taxon>
        <taxon>Streptophyta</taxon>
        <taxon>Embryophyta</taxon>
        <taxon>Tracheophyta</taxon>
        <taxon>Spermatophyta</taxon>
        <taxon>Magnoliopsida</taxon>
        <taxon>eudicotyledons</taxon>
        <taxon>Gunneridae</taxon>
        <taxon>Pentapetalae</taxon>
        <taxon>asterids</taxon>
        <taxon>Cornales</taxon>
        <taxon>Nyssaceae</taxon>
        <taxon>Nyssa</taxon>
    </lineage>
</organism>
<evidence type="ECO:0000313" key="2">
    <source>
        <dbReference type="EMBL" id="KAA8534213.1"/>
    </source>
</evidence>
<dbReference type="GO" id="GO:0006260">
    <property type="term" value="P:DNA replication"/>
    <property type="evidence" value="ECO:0007669"/>
    <property type="project" value="TreeGrafter"/>
</dbReference>
<evidence type="ECO:0000313" key="3">
    <source>
        <dbReference type="Proteomes" id="UP000325577"/>
    </source>
</evidence>
<dbReference type="Proteomes" id="UP000325577">
    <property type="component" value="Linkage Group LG18"/>
</dbReference>
<dbReference type="AlphaFoldDB" id="A0A5J5ATD1"/>
<dbReference type="PANTHER" id="PTHR12805:SF0">
    <property type="entry name" value="DNA_RNA-BINDING PROTEIN KIN17"/>
    <property type="match status" value="1"/>
</dbReference>
<accession>A0A5J5ATD1</accession>